<evidence type="ECO:0000313" key="3">
    <source>
        <dbReference type="Proteomes" id="UP001567538"/>
    </source>
</evidence>
<dbReference type="EMBL" id="JBEAFC010000006">
    <property type="protein sequence ID" value="KAL1553007.1"/>
    <property type="molecule type" value="Genomic_DNA"/>
</dbReference>
<dbReference type="PANTHER" id="PTHR37732">
    <property type="entry name" value="OS08G0104400 PROTEIN"/>
    <property type="match status" value="1"/>
</dbReference>
<organism evidence="2 3">
    <name type="scientific">Salvia divinorum</name>
    <name type="common">Maria pastora</name>
    <name type="synonym">Diviner's sage</name>
    <dbReference type="NCBI Taxonomy" id="28513"/>
    <lineage>
        <taxon>Eukaryota</taxon>
        <taxon>Viridiplantae</taxon>
        <taxon>Streptophyta</taxon>
        <taxon>Embryophyta</taxon>
        <taxon>Tracheophyta</taxon>
        <taxon>Spermatophyta</taxon>
        <taxon>Magnoliopsida</taxon>
        <taxon>eudicotyledons</taxon>
        <taxon>Gunneridae</taxon>
        <taxon>Pentapetalae</taxon>
        <taxon>asterids</taxon>
        <taxon>lamiids</taxon>
        <taxon>Lamiales</taxon>
        <taxon>Lamiaceae</taxon>
        <taxon>Nepetoideae</taxon>
        <taxon>Mentheae</taxon>
        <taxon>Salviinae</taxon>
        <taxon>Salvia</taxon>
        <taxon>Salvia subgen. Calosphace</taxon>
    </lineage>
</organism>
<dbReference type="PANTHER" id="PTHR37732:SF2">
    <property type="entry name" value="SEED MATURATION PROTEIN 1"/>
    <property type="match status" value="1"/>
</dbReference>
<protein>
    <submittedName>
        <fullName evidence="2">Second mef2-like protein 1</fullName>
    </submittedName>
</protein>
<evidence type="ECO:0000313" key="2">
    <source>
        <dbReference type="EMBL" id="KAL1553007.1"/>
    </source>
</evidence>
<dbReference type="AlphaFoldDB" id="A0ABD1H9U6"/>
<feature type="region of interest" description="Disordered" evidence="1">
    <location>
        <begin position="54"/>
        <end position="82"/>
    </location>
</feature>
<reference evidence="2 3" key="1">
    <citation type="submission" date="2024-06" db="EMBL/GenBank/DDBJ databases">
        <title>A chromosome level genome sequence of Diviner's sage (Salvia divinorum).</title>
        <authorList>
            <person name="Ford S.A."/>
            <person name="Ro D.-K."/>
            <person name="Ness R.W."/>
            <person name="Phillips M.A."/>
        </authorList>
    </citation>
    <scope>NUCLEOTIDE SEQUENCE [LARGE SCALE GENOMIC DNA]</scope>
    <source>
        <strain evidence="2">SAF-2024a</strain>
        <tissue evidence="2">Leaf</tissue>
    </source>
</reference>
<keyword evidence="3" id="KW-1185">Reference proteome</keyword>
<feature type="region of interest" description="Disordered" evidence="1">
    <location>
        <begin position="1"/>
        <end position="21"/>
    </location>
</feature>
<evidence type="ECO:0000256" key="1">
    <source>
        <dbReference type="SAM" id="MobiDB-lite"/>
    </source>
</evidence>
<feature type="compositionally biased region" description="Basic and acidic residues" evidence="1">
    <location>
        <begin position="54"/>
        <end position="73"/>
    </location>
</feature>
<name>A0ABD1H9U6_SALDI</name>
<gene>
    <name evidence="2" type="primary">SMP1</name>
    <name evidence="2" type="ORF">AAHA92_13735</name>
</gene>
<sequence length="82" mass="8620">MAQSKDDIKYGTGQAKVSPDESLRVANVGGTPLESGKIADSEIVDLFPSARKIEDKGRLEGAADSRSGSRRDGVSGQDENTP</sequence>
<dbReference type="Proteomes" id="UP001567538">
    <property type="component" value="Unassembled WGS sequence"/>
</dbReference>
<comment type="caution">
    <text evidence="2">The sequence shown here is derived from an EMBL/GenBank/DDBJ whole genome shotgun (WGS) entry which is preliminary data.</text>
</comment>
<accession>A0ABD1H9U6</accession>
<dbReference type="InterPro" id="IPR044984">
    <property type="entry name" value="SMP1"/>
</dbReference>
<proteinExistence type="predicted"/>